<organism evidence="2">
    <name type="scientific">Puccinia triticina (isolate 1-1 / race 1 (BBBD))</name>
    <name type="common">Brown leaf rust fungus</name>
    <dbReference type="NCBI Taxonomy" id="630390"/>
    <lineage>
        <taxon>Eukaryota</taxon>
        <taxon>Fungi</taxon>
        <taxon>Dikarya</taxon>
        <taxon>Basidiomycota</taxon>
        <taxon>Pucciniomycotina</taxon>
        <taxon>Pucciniomycetes</taxon>
        <taxon>Pucciniales</taxon>
        <taxon>Pucciniaceae</taxon>
        <taxon>Puccinia</taxon>
    </lineage>
</organism>
<reference evidence="2" key="1">
    <citation type="submission" date="2009-11" db="EMBL/GenBank/DDBJ databases">
        <authorList>
            <consortium name="The Broad Institute Genome Sequencing Platform"/>
            <person name="Ward D."/>
            <person name="Feldgarden M."/>
            <person name="Earl A."/>
            <person name="Young S.K."/>
            <person name="Zeng Q."/>
            <person name="Koehrsen M."/>
            <person name="Alvarado L."/>
            <person name="Berlin A."/>
            <person name="Bochicchio J."/>
            <person name="Borenstein D."/>
            <person name="Chapman S.B."/>
            <person name="Chen Z."/>
            <person name="Engels R."/>
            <person name="Freedman E."/>
            <person name="Gellesch M."/>
            <person name="Goldberg J."/>
            <person name="Griggs A."/>
            <person name="Gujja S."/>
            <person name="Heilman E."/>
            <person name="Heiman D."/>
            <person name="Hepburn T."/>
            <person name="Howarth C."/>
            <person name="Jen D."/>
            <person name="Larson L."/>
            <person name="Lewis B."/>
            <person name="Mehta T."/>
            <person name="Park D."/>
            <person name="Pearson M."/>
            <person name="Roberts A."/>
            <person name="Saif S."/>
            <person name="Shea T."/>
            <person name="Shenoy N."/>
            <person name="Sisk P."/>
            <person name="Stolte C."/>
            <person name="Sykes S."/>
            <person name="Thomson T."/>
            <person name="Walk T."/>
            <person name="White J."/>
            <person name="Yandava C."/>
            <person name="Izard J."/>
            <person name="Baranova O.V."/>
            <person name="Blanton J.M."/>
            <person name="Tanner A.C."/>
            <person name="Dewhirst F.E."/>
            <person name="Haas B."/>
            <person name="Nusbaum C."/>
            <person name="Birren B."/>
        </authorList>
    </citation>
    <scope>NUCLEOTIDE SEQUENCE [LARGE SCALE GENOMIC DNA]</scope>
    <source>
        <strain evidence="2">1-1 BBBD Race 1</strain>
    </source>
</reference>
<dbReference type="EMBL" id="ADAS02000560">
    <property type="protein sequence ID" value="OAV87150.1"/>
    <property type="molecule type" value="Genomic_DNA"/>
</dbReference>
<gene>
    <name evidence="2" type="ORF">PTTG_05014</name>
</gene>
<protein>
    <submittedName>
        <fullName evidence="2 3">Uncharacterized protein</fullName>
    </submittedName>
</protein>
<keyword evidence="4" id="KW-1185">Reference proteome</keyword>
<dbReference type="VEuPathDB" id="FungiDB:PTTG_05014"/>
<feature type="compositionally biased region" description="Polar residues" evidence="1">
    <location>
        <begin position="204"/>
        <end position="222"/>
    </location>
</feature>
<accession>A0A0C4EW24</accession>
<dbReference type="OrthoDB" id="2505547at2759"/>
<evidence type="ECO:0000313" key="4">
    <source>
        <dbReference type="Proteomes" id="UP000005240"/>
    </source>
</evidence>
<dbReference type="EnsemblFungi" id="PTTG_05014-t43_1">
    <property type="protein sequence ID" value="PTTG_05014-t43_1-p1"/>
    <property type="gene ID" value="PTTG_05014"/>
</dbReference>
<reference evidence="2" key="2">
    <citation type="submission" date="2016-05" db="EMBL/GenBank/DDBJ databases">
        <title>Comparative analysis highlights variable genome content of wheat rusts and divergence of the mating loci.</title>
        <authorList>
            <person name="Cuomo C.A."/>
            <person name="Bakkeren G."/>
            <person name="Szabo L."/>
            <person name="Khalil H."/>
            <person name="Joly D."/>
            <person name="Goldberg J."/>
            <person name="Young S."/>
            <person name="Zeng Q."/>
            <person name="Fellers J."/>
        </authorList>
    </citation>
    <scope>NUCLEOTIDE SEQUENCE [LARGE SCALE GENOMIC DNA]</scope>
    <source>
        <strain evidence="2">1-1 BBBD Race 1</strain>
    </source>
</reference>
<feature type="region of interest" description="Disordered" evidence="1">
    <location>
        <begin position="204"/>
        <end position="239"/>
    </location>
</feature>
<sequence length="267" mass="29647">MSQANATDASPKNKFLQQPSIYKQDVEPLASDGSNFTKWKRGLMLGHSSFFDNQENYKKLLAQENNSLLYFIQITVHDELSLLIELVDKLLELRITGPATDVSQLQALFNKTFNIFSDLKKVGAGLPSLVASLILQAIAPTPASISQSQLFQNISLQLGSKKDVTARDIQTIITSAYGESIRFDSDQQHNVSVFRTFPNQSTTRNLAWSNSPQPAWNNNLPGRSSPWKGPPSQPRTQANFPNQQRQQNVGWPGHPTVNNISAAINNI</sequence>
<evidence type="ECO:0000313" key="3">
    <source>
        <dbReference type="EnsemblFungi" id="PTTG_05014-t43_1-p1"/>
    </source>
</evidence>
<reference evidence="3 4" key="3">
    <citation type="journal article" date="2017" name="G3 (Bethesda)">
        <title>Comparative analysis highlights variable genome content of wheat rusts and divergence of the mating loci.</title>
        <authorList>
            <person name="Cuomo C.A."/>
            <person name="Bakkeren G."/>
            <person name="Khalil H.B."/>
            <person name="Panwar V."/>
            <person name="Joly D."/>
            <person name="Linning R."/>
            <person name="Sakthikumar S."/>
            <person name="Song X."/>
            <person name="Adiconis X."/>
            <person name="Fan L."/>
            <person name="Goldberg J.M."/>
            <person name="Levin J.Z."/>
            <person name="Young S."/>
            <person name="Zeng Q."/>
            <person name="Anikster Y."/>
            <person name="Bruce M."/>
            <person name="Wang M."/>
            <person name="Yin C."/>
            <person name="McCallum B."/>
            <person name="Szabo L.J."/>
            <person name="Hulbert S."/>
            <person name="Chen X."/>
            <person name="Fellers J.P."/>
        </authorList>
    </citation>
    <scope>NUCLEOTIDE SEQUENCE</scope>
    <source>
        <strain evidence="3">isolate 1-1 / race 1 (BBBD)</strain>
        <strain evidence="4">Isolate 1-1 / race 1 (BBBD)</strain>
    </source>
</reference>
<proteinExistence type="predicted"/>
<evidence type="ECO:0000256" key="1">
    <source>
        <dbReference type="SAM" id="MobiDB-lite"/>
    </source>
</evidence>
<name>A0A0C4EW24_PUCT1</name>
<evidence type="ECO:0000313" key="2">
    <source>
        <dbReference type="EMBL" id="OAV87150.1"/>
    </source>
</evidence>
<dbReference type="AlphaFoldDB" id="A0A0C4EW24"/>
<reference evidence="3" key="4">
    <citation type="submission" date="2025-05" db="UniProtKB">
        <authorList>
            <consortium name="EnsemblFungi"/>
        </authorList>
    </citation>
    <scope>IDENTIFICATION</scope>
    <source>
        <strain evidence="3">isolate 1-1 / race 1 (BBBD)</strain>
    </source>
</reference>
<dbReference type="Proteomes" id="UP000005240">
    <property type="component" value="Unassembled WGS sequence"/>
</dbReference>